<dbReference type="InterPro" id="IPR000847">
    <property type="entry name" value="LysR_HTH_N"/>
</dbReference>
<evidence type="ECO:0000256" key="2">
    <source>
        <dbReference type="ARBA" id="ARBA00023015"/>
    </source>
</evidence>
<comment type="caution">
    <text evidence="6">The sequence shown here is derived from an EMBL/GenBank/DDBJ whole genome shotgun (WGS) entry which is preliminary data.</text>
</comment>
<keyword evidence="3 6" id="KW-0238">DNA-binding</keyword>
<dbReference type="InterPro" id="IPR036390">
    <property type="entry name" value="WH_DNA-bd_sf"/>
</dbReference>
<keyword evidence="2" id="KW-0805">Transcription regulation</keyword>
<keyword evidence="7" id="KW-1185">Reference proteome</keyword>
<dbReference type="EMBL" id="JAASQR010000004">
    <property type="protein sequence ID" value="NIJ18061.1"/>
    <property type="molecule type" value="Genomic_DNA"/>
</dbReference>
<dbReference type="PANTHER" id="PTHR30126:SF94">
    <property type="entry name" value="LYSR FAMILY TRANSCRIPTIONAL REGULATOR"/>
    <property type="match status" value="1"/>
</dbReference>
<protein>
    <submittedName>
        <fullName evidence="6">DNA-binding transcriptional LysR family regulator</fullName>
    </submittedName>
</protein>
<dbReference type="Proteomes" id="UP000576821">
    <property type="component" value="Unassembled WGS sequence"/>
</dbReference>
<dbReference type="InterPro" id="IPR036388">
    <property type="entry name" value="WH-like_DNA-bd_sf"/>
</dbReference>
<gene>
    <name evidence="6" type="ORF">FHS54_003061</name>
</gene>
<dbReference type="PANTHER" id="PTHR30126">
    <property type="entry name" value="HTH-TYPE TRANSCRIPTIONAL REGULATOR"/>
    <property type="match status" value="1"/>
</dbReference>
<proteinExistence type="inferred from homology"/>
<dbReference type="AlphaFoldDB" id="A0A846MB44"/>
<reference evidence="6 7" key="1">
    <citation type="submission" date="2020-03" db="EMBL/GenBank/DDBJ databases">
        <title>Genomic Encyclopedia of Type Strains, Phase IV (KMG-IV): sequencing the most valuable type-strain genomes for metagenomic binning, comparative biology and taxonomic classification.</title>
        <authorList>
            <person name="Goeker M."/>
        </authorList>
    </citation>
    <scope>NUCLEOTIDE SEQUENCE [LARGE SCALE GENOMIC DNA]</scope>
    <source>
        <strain evidence="6 7">DSM 21299</strain>
    </source>
</reference>
<dbReference type="Gene3D" id="3.40.190.290">
    <property type="match status" value="1"/>
</dbReference>
<dbReference type="PROSITE" id="PS50931">
    <property type="entry name" value="HTH_LYSR"/>
    <property type="match status" value="1"/>
</dbReference>
<dbReference type="Gene3D" id="1.10.10.10">
    <property type="entry name" value="Winged helix-like DNA-binding domain superfamily/Winged helix DNA-binding domain"/>
    <property type="match status" value="1"/>
</dbReference>
<dbReference type="Pfam" id="PF03466">
    <property type="entry name" value="LysR_substrate"/>
    <property type="match status" value="1"/>
</dbReference>
<evidence type="ECO:0000256" key="1">
    <source>
        <dbReference type="ARBA" id="ARBA00009437"/>
    </source>
</evidence>
<evidence type="ECO:0000313" key="7">
    <source>
        <dbReference type="Proteomes" id="UP000576821"/>
    </source>
</evidence>
<dbReference type="SUPFAM" id="SSF53850">
    <property type="entry name" value="Periplasmic binding protein-like II"/>
    <property type="match status" value="1"/>
</dbReference>
<sequence length="306" mass="33452">MLSNLRLCECQVKITLRQIAVFESVARTGSVAGAAEEIGLSPSAASMSLKDFETHLGVRLFARSGRRLLLSDQGRPMLEMARRVLVQVADMEALSLPEEVRGRLRIGAVASVADHVLPRLCATFMRRHPGVRMELRVQPSQDVMEGVRNMAFDIGFVGSPVNSSYLDAQPWRRDALAVCAAPEHPLVGRGEMPLAALADEAWVLEKTQSSERIFFTVEVLKSLNSLNIVLEADSVEAIKRAVRDGAGLACLSRMAVEDEVARGELALLDIPELRFTRIVSLISRRDTPLPAAARAFHAFASQLAEA</sequence>
<evidence type="ECO:0000313" key="6">
    <source>
        <dbReference type="EMBL" id="NIJ18061.1"/>
    </source>
</evidence>
<accession>A0A846MB44</accession>
<dbReference type="Pfam" id="PF00126">
    <property type="entry name" value="HTH_1"/>
    <property type="match status" value="1"/>
</dbReference>
<dbReference type="InterPro" id="IPR005119">
    <property type="entry name" value="LysR_subst-bd"/>
</dbReference>
<comment type="similarity">
    <text evidence="1">Belongs to the LysR transcriptional regulatory family.</text>
</comment>
<keyword evidence="4" id="KW-0804">Transcription</keyword>
<dbReference type="GO" id="GO:0003700">
    <property type="term" value="F:DNA-binding transcription factor activity"/>
    <property type="evidence" value="ECO:0007669"/>
    <property type="project" value="InterPro"/>
</dbReference>
<evidence type="ECO:0000256" key="4">
    <source>
        <dbReference type="ARBA" id="ARBA00023163"/>
    </source>
</evidence>
<evidence type="ECO:0000256" key="3">
    <source>
        <dbReference type="ARBA" id="ARBA00023125"/>
    </source>
</evidence>
<feature type="domain" description="HTH lysR-type" evidence="5">
    <location>
        <begin position="14"/>
        <end position="71"/>
    </location>
</feature>
<name>A0A846MB44_9SPHN</name>
<organism evidence="6 7">
    <name type="scientific">Sphingobium vermicomposti</name>
    <dbReference type="NCBI Taxonomy" id="529005"/>
    <lineage>
        <taxon>Bacteria</taxon>
        <taxon>Pseudomonadati</taxon>
        <taxon>Pseudomonadota</taxon>
        <taxon>Alphaproteobacteria</taxon>
        <taxon>Sphingomonadales</taxon>
        <taxon>Sphingomonadaceae</taxon>
        <taxon>Sphingobium</taxon>
    </lineage>
</organism>
<evidence type="ECO:0000259" key="5">
    <source>
        <dbReference type="PROSITE" id="PS50931"/>
    </source>
</evidence>
<dbReference type="GO" id="GO:0000976">
    <property type="term" value="F:transcription cis-regulatory region binding"/>
    <property type="evidence" value="ECO:0007669"/>
    <property type="project" value="TreeGrafter"/>
</dbReference>
<dbReference type="SUPFAM" id="SSF46785">
    <property type="entry name" value="Winged helix' DNA-binding domain"/>
    <property type="match status" value="1"/>
</dbReference>